<accession>A0A388K0L9</accession>
<gene>
    <name evidence="2" type="ORF">CBR_g38632</name>
</gene>
<feature type="compositionally biased region" description="Polar residues" evidence="1">
    <location>
        <begin position="79"/>
        <end position="96"/>
    </location>
</feature>
<evidence type="ECO:0000313" key="2">
    <source>
        <dbReference type="EMBL" id="GBG63566.1"/>
    </source>
</evidence>
<comment type="caution">
    <text evidence="2">The sequence shown here is derived from an EMBL/GenBank/DDBJ whole genome shotgun (WGS) entry which is preliminary data.</text>
</comment>
<sequence>MSRNRLGSLELPKLPPIREREYDKGASAAAASHSQPPSGRKRSNELAPTSRTDVPHSNQGSFSRGGNRGSSSVPEEPFSRSQPPSGRKQSNEQTPRTDAPRSNQGSLNRGGNRGSGSIQGETAAAGVVSAASGQGLVDGGGGDQPPKETLPGWAQRLSGHRRLSLVSKFRKSIRQADNEISMLLKQQGSKFAKPGAVRFNKNGFGIKPTVLRVVHFRPSGFTRRRSKQSADLSTVAFGSRSGTRPRLGPGSDGLLRQKKFLEGLRGTVKSVREKVSWQGDQPGAMTGQQLTGDDKVADKSADKSQIGEEDGSSESRAESLTTPLELHDTSNEEQVGEGVAPGTGGTAVSASGLGEGKGGYFPFREWWKLPADEMRAVALDSLEIDLKVGSTTTQAGSSPFFLPFSCS</sequence>
<proteinExistence type="predicted"/>
<organism evidence="2 3">
    <name type="scientific">Chara braunii</name>
    <name type="common">Braun's stonewort</name>
    <dbReference type="NCBI Taxonomy" id="69332"/>
    <lineage>
        <taxon>Eukaryota</taxon>
        <taxon>Viridiplantae</taxon>
        <taxon>Streptophyta</taxon>
        <taxon>Charophyceae</taxon>
        <taxon>Charales</taxon>
        <taxon>Characeae</taxon>
        <taxon>Chara</taxon>
    </lineage>
</organism>
<dbReference type="Gramene" id="GBG63566">
    <property type="protein sequence ID" value="GBG63566"/>
    <property type="gene ID" value="CBR_g38632"/>
</dbReference>
<reference evidence="2 3" key="1">
    <citation type="journal article" date="2018" name="Cell">
        <title>The Chara Genome: Secondary Complexity and Implications for Plant Terrestrialization.</title>
        <authorList>
            <person name="Nishiyama T."/>
            <person name="Sakayama H."/>
            <person name="Vries J.D."/>
            <person name="Buschmann H."/>
            <person name="Saint-Marcoux D."/>
            <person name="Ullrich K.K."/>
            <person name="Haas F.B."/>
            <person name="Vanderstraeten L."/>
            <person name="Becker D."/>
            <person name="Lang D."/>
            <person name="Vosolsobe S."/>
            <person name="Rombauts S."/>
            <person name="Wilhelmsson P.K.I."/>
            <person name="Janitza P."/>
            <person name="Kern R."/>
            <person name="Heyl A."/>
            <person name="Rumpler F."/>
            <person name="Villalobos L.I.A.C."/>
            <person name="Clay J.M."/>
            <person name="Skokan R."/>
            <person name="Toyoda A."/>
            <person name="Suzuki Y."/>
            <person name="Kagoshima H."/>
            <person name="Schijlen E."/>
            <person name="Tajeshwar N."/>
            <person name="Catarino B."/>
            <person name="Hetherington A.J."/>
            <person name="Saltykova A."/>
            <person name="Bonnot C."/>
            <person name="Breuninger H."/>
            <person name="Symeonidi A."/>
            <person name="Radhakrishnan G.V."/>
            <person name="Van Nieuwerburgh F."/>
            <person name="Deforce D."/>
            <person name="Chang C."/>
            <person name="Karol K.G."/>
            <person name="Hedrich R."/>
            <person name="Ulvskov P."/>
            <person name="Glockner G."/>
            <person name="Delwiche C.F."/>
            <person name="Petrasek J."/>
            <person name="Van de Peer Y."/>
            <person name="Friml J."/>
            <person name="Beilby M."/>
            <person name="Dolan L."/>
            <person name="Kohara Y."/>
            <person name="Sugano S."/>
            <person name="Fujiyama A."/>
            <person name="Delaux P.-M."/>
            <person name="Quint M."/>
            <person name="TheiBen G."/>
            <person name="Hagemann M."/>
            <person name="Harholt J."/>
            <person name="Dunand C."/>
            <person name="Zachgo S."/>
            <person name="Langdale J."/>
            <person name="Maumus F."/>
            <person name="Straeten D.V.D."/>
            <person name="Gould S.B."/>
            <person name="Rensing S.A."/>
        </authorList>
    </citation>
    <scope>NUCLEOTIDE SEQUENCE [LARGE SCALE GENOMIC DNA]</scope>
    <source>
        <strain evidence="2 3">S276</strain>
    </source>
</reference>
<feature type="compositionally biased region" description="Low complexity" evidence="1">
    <location>
        <begin position="57"/>
        <end position="72"/>
    </location>
</feature>
<evidence type="ECO:0000313" key="3">
    <source>
        <dbReference type="Proteomes" id="UP000265515"/>
    </source>
</evidence>
<feature type="compositionally biased region" description="Basic and acidic residues" evidence="1">
    <location>
        <begin position="292"/>
        <end position="306"/>
    </location>
</feature>
<feature type="region of interest" description="Disordered" evidence="1">
    <location>
        <begin position="272"/>
        <end position="354"/>
    </location>
</feature>
<dbReference type="EMBL" id="BFEA01000040">
    <property type="protein sequence ID" value="GBG63566.1"/>
    <property type="molecule type" value="Genomic_DNA"/>
</dbReference>
<feature type="region of interest" description="Disordered" evidence="1">
    <location>
        <begin position="1"/>
        <end position="155"/>
    </location>
</feature>
<keyword evidence="3" id="KW-1185">Reference proteome</keyword>
<evidence type="ECO:0000256" key="1">
    <source>
        <dbReference type="SAM" id="MobiDB-lite"/>
    </source>
</evidence>
<feature type="region of interest" description="Disordered" evidence="1">
    <location>
        <begin position="225"/>
        <end position="255"/>
    </location>
</feature>
<dbReference type="AlphaFoldDB" id="A0A388K0L9"/>
<feature type="compositionally biased region" description="Polar residues" evidence="1">
    <location>
        <begin position="46"/>
        <end position="56"/>
    </location>
</feature>
<protein>
    <submittedName>
        <fullName evidence="2">Uncharacterized protein</fullName>
    </submittedName>
</protein>
<name>A0A388K0L9_CHABU</name>
<feature type="compositionally biased region" description="Low complexity" evidence="1">
    <location>
        <begin position="101"/>
        <end position="135"/>
    </location>
</feature>
<dbReference type="Proteomes" id="UP000265515">
    <property type="component" value="Unassembled WGS sequence"/>
</dbReference>